<keyword evidence="2" id="KW-1185">Reference proteome</keyword>
<dbReference type="EMBL" id="CP095749">
    <property type="protein sequence ID" value="WEB42539.1"/>
    <property type="molecule type" value="Genomic_DNA"/>
</dbReference>
<organism evidence="1 2">
    <name type="scientific">Streptomyces yunnanensis</name>
    <dbReference type="NCBI Taxonomy" id="156453"/>
    <lineage>
        <taxon>Bacteria</taxon>
        <taxon>Bacillati</taxon>
        <taxon>Actinomycetota</taxon>
        <taxon>Actinomycetes</taxon>
        <taxon>Kitasatosporales</taxon>
        <taxon>Streptomycetaceae</taxon>
        <taxon>Streptomyces</taxon>
    </lineage>
</organism>
<reference evidence="1 2" key="1">
    <citation type="submission" date="2022-03" db="EMBL/GenBank/DDBJ databases">
        <title>Streptomyces yunnanensis P86,complete genome.</title>
        <authorList>
            <person name="Chen S."/>
            <person name="Zhang Q."/>
        </authorList>
    </citation>
    <scope>NUCLEOTIDE SEQUENCE [LARGE SCALE GENOMIC DNA]</scope>
    <source>
        <strain evidence="1 2">P86</strain>
    </source>
</reference>
<dbReference type="GeneID" id="79898220"/>
<sequence length="133" mass="14292">MLLEFVLFSLMDTVFWIGGKSLDRARSARRIAAFRRGERITLRCRFRIRAQGPAMHRGRIVVSASGVVLDGPGPRALALSGPAAAATGGGRFGTALDCTVTAEDGSAKKIELLVSTWDAKLVELITEHLSEPV</sequence>
<proteinExistence type="predicted"/>
<evidence type="ECO:0000313" key="2">
    <source>
        <dbReference type="Proteomes" id="UP001218629"/>
    </source>
</evidence>
<dbReference type="Proteomes" id="UP001218629">
    <property type="component" value="Chromosome"/>
</dbReference>
<evidence type="ECO:0000313" key="1">
    <source>
        <dbReference type="EMBL" id="WEB42539.1"/>
    </source>
</evidence>
<accession>A0ABY8AE81</accession>
<protein>
    <submittedName>
        <fullName evidence="1">Uncharacterized protein</fullName>
    </submittedName>
</protein>
<gene>
    <name evidence="1" type="ORF">MOV08_27000</name>
</gene>
<name>A0ABY8AE81_9ACTN</name>
<dbReference type="RefSeq" id="WP_159030889.1">
    <property type="nucleotide sequence ID" value="NZ_CP095749.1"/>
</dbReference>